<dbReference type="EMBL" id="JBHSML010000031">
    <property type="protein sequence ID" value="MFC5519012.1"/>
    <property type="molecule type" value="Genomic_DNA"/>
</dbReference>
<dbReference type="InterPro" id="IPR013423">
    <property type="entry name" value="CHP02594"/>
</dbReference>
<dbReference type="Proteomes" id="UP001596150">
    <property type="component" value="Unassembled WGS sequence"/>
</dbReference>
<organism evidence="2 3">
    <name type="scientific">Kaistia terrae</name>
    <dbReference type="NCBI Taxonomy" id="537017"/>
    <lineage>
        <taxon>Bacteria</taxon>
        <taxon>Pseudomonadati</taxon>
        <taxon>Pseudomonadota</taxon>
        <taxon>Alphaproteobacteria</taxon>
        <taxon>Hyphomicrobiales</taxon>
        <taxon>Kaistiaceae</taxon>
        <taxon>Kaistia</taxon>
    </lineage>
</organism>
<evidence type="ECO:0000313" key="2">
    <source>
        <dbReference type="EMBL" id="MFC5519012.1"/>
    </source>
</evidence>
<sequence>MADPSWVAKARGYLGVREIPGSKHNPTIVSWWSKIGAPFRDDETSWCAGFTGGVLEEVGIRSSRSAAARSYLKWGVKLAEPAVGAVVVFWRGSKTGWSGHVGFVVGKDQTGNLMVLGGNQGDMVSIKPFGRDRVLGYRWPQDIPLPHLELPTVRSDGRLSQNEA</sequence>
<dbReference type="InterPro" id="IPR007921">
    <property type="entry name" value="CHAP_dom"/>
</dbReference>
<reference evidence="3" key="1">
    <citation type="journal article" date="2019" name="Int. J. Syst. Evol. Microbiol.">
        <title>The Global Catalogue of Microorganisms (GCM) 10K type strain sequencing project: providing services to taxonomists for standard genome sequencing and annotation.</title>
        <authorList>
            <consortium name="The Broad Institute Genomics Platform"/>
            <consortium name="The Broad Institute Genome Sequencing Center for Infectious Disease"/>
            <person name="Wu L."/>
            <person name="Ma J."/>
        </authorList>
    </citation>
    <scope>NUCLEOTIDE SEQUENCE [LARGE SCALE GENOMIC DNA]</scope>
    <source>
        <strain evidence="3">KACC 12633</strain>
    </source>
</reference>
<gene>
    <name evidence="2" type="ORF">ACFPP9_24830</name>
</gene>
<dbReference type="Pfam" id="PF05257">
    <property type="entry name" value="CHAP"/>
    <property type="match status" value="1"/>
</dbReference>
<dbReference type="RefSeq" id="WP_266346303.1">
    <property type="nucleotide sequence ID" value="NZ_JAPKNH010000015.1"/>
</dbReference>
<dbReference type="NCBIfam" id="TIGR02594">
    <property type="entry name" value="TIGR02594 family protein"/>
    <property type="match status" value="1"/>
</dbReference>
<name>A0ABW0Q510_9HYPH</name>
<dbReference type="InterPro" id="IPR038765">
    <property type="entry name" value="Papain-like_cys_pep_sf"/>
</dbReference>
<keyword evidence="3" id="KW-1185">Reference proteome</keyword>
<proteinExistence type="predicted"/>
<protein>
    <submittedName>
        <fullName evidence="2">TIGR02594 family protein</fullName>
    </submittedName>
</protein>
<evidence type="ECO:0000259" key="1">
    <source>
        <dbReference type="Pfam" id="PF05257"/>
    </source>
</evidence>
<dbReference type="Gene3D" id="3.90.1720.10">
    <property type="entry name" value="endopeptidase domain like (from Nostoc punctiforme)"/>
    <property type="match status" value="1"/>
</dbReference>
<accession>A0ABW0Q510</accession>
<comment type="caution">
    <text evidence="2">The sequence shown here is derived from an EMBL/GenBank/DDBJ whole genome shotgun (WGS) entry which is preliminary data.</text>
</comment>
<dbReference type="SUPFAM" id="SSF54001">
    <property type="entry name" value="Cysteine proteinases"/>
    <property type="match status" value="1"/>
</dbReference>
<evidence type="ECO:0000313" key="3">
    <source>
        <dbReference type="Proteomes" id="UP001596150"/>
    </source>
</evidence>
<feature type="domain" description="Peptidase C51" evidence="1">
    <location>
        <begin position="42"/>
        <end position="119"/>
    </location>
</feature>